<protein>
    <recommendedName>
        <fullName evidence="1">Phosphatidylglycerol lysyltransferase C-terminal domain-containing protein</fullName>
    </recommendedName>
</protein>
<dbReference type="Proteomes" id="UP000036923">
    <property type="component" value="Unassembled WGS sequence"/>
</dbReference>
<dbReference type="Pfam" id="PF09924">
    <property type="entry name" value="LPG_synthase_C"/>
    <property type="match status" value="1"/>
</dbReference>
<dbReference type="InterPro" id="IPR024320">
    <property type="entry name" value="LPG_synthase_C"/>
</dbReference>
<evidence type="ECO:0000313" key="3">
    <source>
        <dbReference type="Proteomes" id="UP000036923"/>
    </source>
</evidence>
<dbReference type="PATRIC" id="fig|398512.5.peg.4034"/>
<dbReference type="Gene3D" id="3.40.630.30">
    <property type="match status" value="1"/>
</dbReference>
<dbReference type="AlphaFoldDB" id="A0A0L6JS84"/>
<proteinExistence type="predicted"/>
<name>A0A0L6JS84_9FIRM</name>
<reference evidence="3" key="1">
    <citation type="submission" date="2015-07" db="EMBL/GenBank/DDBJ databases">
        <title>Near-Complete Genome Sequence of the Cellulolytic Bacterium Bacteroides (Pseudobacteroides) cellulosolvens ATCC 35603.</title>
        <authorList>
            <person name="Dassa B."/>
            <person name="Utturkar S.M."/>
            <person name="Klingeman D.M."/>
            <person name="Hurt R.A."/>
            <person name="Keller M."/>
            <person name="Xu J."/>
            <person name="Reddy Y.H.K."/>
            <person name="Borovok I."/>
            <person name="Grinberg I.R."/>
            <person name="Lamed R."/>
            <person name="Zhivin O."/>
            <person name="Bayer E.A."/>
            <person name="Brown S.D."/>
        </authorList>
    </citation>
    <scope>NUCLEOTIDE SEQUENCE [LARGE SCALE GENOMIC DNA]</scope>
    <source>
        <strain evidence="3">DSM 2933</strain>
    </source>
</reference>
<dbReference type="InterPro" id="IPR016181">
    <property type="entry name" value="Acyl_CoA_acyltransferase"/>
</dbReference>
<dbReference type="PANTHER" id="PTHR41373">
    <property type="entry name" value="DUF2156 DOMAIN-CONTAINING PROTEIN"/>
    <property type="match status" value="1"/>
</dbReference>
<dbReference type="SUPFAM" id="SSF55729">
    <property type="entry name" value="Acyl-CoA N-acyltransferases (Nat)"/>
    <property type="match status" value="1"/>
</dbReference>
<dbReference type="EMBL" id="LGTC01000001">
    <property type="protein sequence ID" value="KNY28580.1"/>
    <property type="molecule type" value="Genomic_DNA"/>
</dbReference>
<accession>A0A0L6JS84</accession>
<dbReference type="InterPro" id="IPR016732">
    <property type="entry name" value="UCP018688"/>
</dbReference>
<organism evidence="2 3">
    <name type="scientific">Pseudobacteroides cellulosolvens ATCC 35603 = DSM 2933</name>
    <dbReference type="NCBI Taxonomy" id="398512"/>
    <lineage>
        <taxon>Bacteria</taxon>
        <taxon>Bacillati</taxon>
        <taxon>Bacillota</taxon>
        <taxon>Clostridia</taxon>
        <taxon>Eubacteriales</taxon>
        <taxon>Oscillospiraceae</taxon>
        <taxon>Pseudobacteroides</taxon>
    </lineage>
</organism>
<dbReference type="STRING" id="398512.Bccel_3854"/>
<comment type="caution">
    <text evidence="2">The sequence shown here is derived from an EMBL/GenBank/DDBJ whole genome shotgun (WGS) entry which is preliminary data.</text>
</comment>
<gene>
    <name evidence="2" type="ORF">Bccel_3854</name>
</gene>
<dbReference type="PANTHER" id="PTHR41373:SF1">
    <property type="entry name" value="PHOSPHATIDYLGLYCEROL LYSYLTRANSFERASE C-TERMINAL DOMAIN-CONTAINING PROTEIN"/>
    <property type="match status" value="1"/>
</dbReference>
<evidence type="ECO:0000259" key="1">
    <source>
        <dbReference type="Pfam" id="PF09924"/>
    </source>
</evidence>
<sequence length="55" mass="6557">MNGLYTITNQQFCENEWGHVEYINREQDLGIEGIRKAKLSYHPVKMINKYLVEIE</sequence>
<evidence type="ECO:0000313" key="2">
    <source>
        <dbReference type="EMBL" id="KNY28580.1"/>
    </source>
</evidence>
<feature type="domain" description="Phosphatidylglycerol lysyltransferase C-terminal" evidence="1">
    <location>
        <begin position="1"/>
        <end position="52"/>
    </location>
</feature>
<keyword evidence="3" id="KW-1185">Reference proteome</keyword>